<keyword evidence="5 7" id="KW-1133">Transmembrane helix</keyword>
<feature type="transmembrane region" description="Helical" evidence="7">
    <location>
        <begin position="174"/>
        <end position="193"/>
    </location>
</feature>
<organism evidence="9 10">
    <name type="scientific">Virgibacillus profundi</name>
    <dbReference type="NCBI Taxonomy" id="2024555"/>
    <lineage>
        <taxon>Bacteria</taxon>
        <taxon>Bacillati</taxon>
        <taxon>Bacillota</taxon>
        <taxon>Bacilli</taxon>
        <taxon>Bacillales</taxon>
        <taxon>Bacillaceae</taxon>
        <taxon>Virgibacillus</taxon>
    </lineage>
</organism>
<keyword evidence="4 7" id="KW-0812">Transmembrane</keyword>
<comment type="caution">
    <text evidence="9">The sequence shown here is derived from an EMBL/GenBank/DDBJ whole genome shotgun (WGS) entry which is preliminary data.</text>
</comment>
<keyword evidence="6 7" id="KW-0472">Membrane</keyword>
<feature type="transmembrane region" description="Helical" evidence="7">
    <location>
        <begin position="31"/>
        <end position="48"/>
    </location>
</feature>
<dbReference type="GO" id="GO:0005886">
    <property type="term" value="C:plasma membrane"/>
    <property type="evidence" value="ECO:0007669"/>
    <property type="project" value="UniProtKB-SubCell"/>
</dbReference>
<feature type="domain" description="Polysaccharide chain length determinant N-terminal" evidence="8">
    <location>
        <begin position="17"/>
        <end position="88"/>
    </location>
</feature>
<dbReference type="AlphaFoldDB" id="A0A2A2IJ60"/>
<dbReference type="EMBL" id="NPOA01000001">
    <property type="protein sequence ID" value="PAV31562.1"/>
    <property type="molecule type" value="Genomic_DNA"/>
</dbReference>
<evidence type="ECO:0000256" key="6">
    <source>
        <dbReference type="ARBA" id="ARBA00023136"/>
    </source>
</evidence>
<name>A0A2A2IJ60_9BACI</name>
<keyword evidence="10" id="KW-1185">Reference proteome</keyword>
<dbReference type="RefSeq" id="WP_095653931.1">
    <property type="nucleotide sequence ID" value="NZ_NPOA01000001.1"/>
</dbReference>
<dbReference type="PANTHER" id="PTHR32309:SF13">
    <property type="entry name" value="FERRIC ENTEROBACTIN TRANSPORT PROTEIN FEPE"/>
    <property type="match status" value="1"/>
</dbReference>
<dbReference type="InterPro" id="IPR050445">
    <property type="entry name" value="Bact_polysacc_biosynth/exp"/>
</dbReference>
<evidence type="ECO:0000256" key="7">
    <source>
        <dbReference type="SAM" id="Phobius"/>
    </source>
</evidence>
<dbReference type="PANTHER" id="PTHR32309">
    <property type="entry name" value="TYROSINE-PROTEIN KINASE"/>
    <property type="match status" value="1"/>
</dbReference>
<dbReference type="InterPro" id="IPR003856">
    <property type="entry name" value="LPS_length_determ_N"/>
</dbReference>
<evidence type="ECO:0000256" key="1">
    <source>
        <dbReference type="ARBA" id="ARBA00004651"/>
    </source>
</evidence>
<evidence type="ECO:0000256" key="2">
    <source>
        <dbReference type="ARBA" id="ARBA00006683"/>
    </source>
</evidence>
<evidence type="ECO:0000256" key="5">
    <source>
        <dbReference type="ARBA" id="ARBA00022989"/>
    </source>
</evidence>
<keyword evidence="3" id="KW-1003">Cell membrane</keyword>
<dbReference type="Proteomes" id="UP000218887">
    <property type="component" value="Unassembled WGS sequence"/>
</dbReference>
<dbReference type="GO" id="GO:0004713">
    <property type="term" value="F:protein tyrosine kinase activity"/>
    <property type="evidence" value="ECO:0007669"/>
    <property type="project" value="TreeGrafter"/>
</dbReference>
<comment type="similarity">
    <text evidence="2">Belongs to the CpsC/CapA family.</text>
</comment>
<accession>A0A2A2IJ60</accession>
<evidence type="ECO:0000313" key="9">
    <source>
        <dbReference type="EMBL" id="PAV31562.1"/>
    </source>
</evidence>
<evidence type="ECO:0000313" key="10">
    <source>
        <dbReference type="Proteomes" id="UP000218887"/>
    </source>
</evidence>
<sequence>MGKDNQQQFFEKNHVKEINLKDFFDVIKRRFWIIIVVTIFAMVGAHYYSGLNNTTPLYQTSTRIVVGSEGESMSTLMVMIKDPIILNRVIEELQLSKSASGIAGQIEVQRLEESQVIMISVTDSDPALAAAIANTTASVYKTEIANILDFKEVQLLSAAVENPYPINGGNQNKLLLIGGVFGLITGIGLVFLLDSLDGKIRKESELEEILGVPVLGVVSNMNRKKLAVKKSKQKDVELRGETVDLK</sequence>
<evidence type="ECO:0000256" key="3">
    <source>
        <dbReference type="ARBA" id="ARBA00022475"/>
    </source>
</evidence>
<protein>
    <recommendedName>
        <fullName evidence="8">Polysaccharide chain length determinant N-terminal domain-containing protein</fullName>
    </recommendedName>
</protein>
<dbReference type="Pfam" id="PF02706">
    <property type="entry name" value="Wzz"/>
    <property type="match status" value="1"/>
</dbReference>
<gene>
    <name evidence="9" type="ORF">CIL05_02585</name>
</gene>
<proteinExistence type="inferred from homology"/>
<reference evidence="9 10" key="1">
    <citation type="submission" date="2017-08" db="EMBL/GenBank/DDBJ databases">
        <title>Virgibacillus indicus sp. nov. and Virgibacillus profoundi sp. nov, two moderately halophilic bacteria isolated from marine sediment by using the Microfluidic Streak Plate.</title>
        <authorList>
            <person name="Xu B."/>
            <person name="Hu B."/>
            <person name="Wang J."/>
            <person name="Zhu Y."/>
            <person name="Huang L."/>
            <person name="Du W."/>
            <person name="Huang Y."/>
        </authorList>
    </citation>
    <scope>NUCLEOTIDE SEQUENCE [LARGE SCALE GENOMIC DNA]</scope>
    <source>
        <strain evidence="9 10">IO3-P3-H5</strain>
    </source>
</reference>
<comment type="subcellular location">
    <subcellularLocation>
        <location evidence="1">Cell membrane</location>
        <topology evidence="1">Multi-pass membrane protein</topology>
    </subcellularLocation>
</comment>
<evidence type="ECO:0000259" key="8">
    <source>
        <dbReference type="Pfam" id="PF02706"/>
    </source>
</evidence>
<dbReference type="OrthoDB" id="2365115at2"/>
<evidence type="ECO:0000256" key="4">
    <source>
        <dbReference type="ARBA" id="ARBA00022692"/>
    </source>
</evidence>